<dbReference type="AlphaFoldDB" id="A0A6I8MC34"/>
<proteinExistence type="predicted"/>
<dbReference type="PROSITE" id="PS51257">
    <property type="entry name" value="PROKAR_LIPOPROTEIN"/>
    <property type="match status" value="1"/>
</dbReference>
<protein>
    <recommendedName>
        <fullName evidence="3">DUF4878 domain-containing protein</fullName>
    </recommendedName>
</protein>
<dbReference type="RefSeq" id="WP_156683756.1">
    <property type="nucleotide sequence ID" value="NZ_CABWIB010000001.1"/>
</dbReference>
<sequence length="126" mass="15008">MKKYLIGSLIFLIVSCTSVQKFSESDVVKTFNESKTKLLNVLKLNEKNKIDEFFVYGIRNNIILKEIKKYDIKNINIFIPNKSVRVVTKDKVNSLLLINNSFDTYYFNVVWKKYDDIWKIYSIYEK</sequence>
<name>A0A6I8MC34_9FUSO</name>
<gene>
    <name evidence="1" type="ORF">OMES3154_01071</name>
</gene>
<evidence type="ECO:0000313" key="2">
    <source>
        <dbReference type="Proteomes" id="UP000419017"/>
    </source>
</evidence>
<accession>A0A6I8MC34</accession>
<organism evidence="1 2">
    <name type="scientific">Oceanivirga miroungae</name>
    <dbReference type="NCBI Taxonomy" id="1130046"/>
    <lineage>
        <taxon>Bacteria</taxon>
        <taxon>Fusobacteriati</taxon>
        <taxon>Fusobacteriota</taxon>
        <taxon>Fusobacteriia</taxon>
        <taxon>Fusobacteriales</taxon>
        <taxon>Leptotrichiaceae</taxon>
        <taxon>Oceanivirga</taxon>
    </lineage>
</organism>
<keyword evidence="2" id="KW-1185">Reference proteome</keyword>
<dbReference type="Proteomes" id="UP000419017">
    <property type="component" value="Unassembled WGS sequence"/>
</dbReference>
<evidence type="ECO:0008006" key="3">
    <source>
        <dbReference type="Google" id="ProtNLM"/>
    </source>
</evidence>
<reference evidence="1 2" key="1">
    <citation type="submission" date="2019-10" db="EMBL/GenBank/DDBJ databases">
        <authorList>
            <person name="Blom J."/>
        </authorList>
    </citation>
    <scope>NUCLEOTIDE SEQUENCE [LARGE SCALE GENOMIC DNA]</scope>
    <source>
        <strain evidence="1 2">ES3154-GLU</strain>
    </source>
</reference>
<dbReference type="EMBL" id="CABWIB010000001">
    <property type="protein sequence ID" value="VWL85783.1"/>
    <property type="molecule type" value="Genomic_DNA"/>
</dbReference>
<evidence type="ECO:0000313" key="1">
    <source>
        <dbReference type="EMBL" id="VWL85783.1"/>
    </source>
</evidence>